<dbReference type="RefSeq" id="WP_039456513.1">
    <property type="nucleotide sequence ID" value="NZ_JSWE01000096.1"/>
</dbReference>
<sequence>MSATVERVFSKVPVESIKTLSTNDMAVVALTIQNFMDIMFEEIKKAGFLNLEFLEKSEMFLRAVTPSYLRKEFDTLLSVFNQIEQNFQETKFYYGLTALRQLCTHETDEAKVLLDIAGIKIADYAQINSSLIIFSTHLVENIIKFVQGMRKSNQHKNTPIDELKFKINSNFQYCLLNTVAEVNMTINKLKA</sequence>
<accession>A0A0C1MTJ2</accession>
<evidence type="ECO:0000313" key="1">
    <source>
        <dbReference type="EMBL" id="KIE05412.1"/>
    </source>
</evidence>
<evidence type="ECO:0000313" key="2">
    <source>
        <dbReference type="Proteomes" id="UP000031258"/>
    </source>
</evidence>
<dbReference type="OrthoDB" id="8478276at2"/>
<dbReference type="Proteomes" id="UP000031258">
    <property type="component" value="Unassembled WGS sequence"/>
</dbReference>
<protein>
    <submittedName>
        <fullName evidence="1">Uncharacterized protein</fullName>
    </submittedName>
</protein>
<dbReference type="AlphaFoldDB" id="A0A0C1MTJ2"/>
<comment type="caution">
    <text evidence="1">The sequence shown here is derived from an EMBL/GenBank/DDBJ whole genome shotgun (WGS) entry which is preliminary data.</text>
</comment>
<proteinExistence type="predicted"/>
<keyword evidence="2" id="KW-1185">Reference proteome</keyword>
<name>A0A0C1MTJ2_9RICK</name>
<reference evidence="1 2" key="1">
    <citation type="submission" date="2014-11" db="EMBL/GenBank/DDBJ databases">
        <title>A Rickettsiales Symbiont of Amoebae With Ancient Features.</title>
        <authorList>
            <person name="Schulz F."/>
            <person name="Martijn J."/>
            <person name="Wascher F."/>
            <person name="Kostanjsek R."/>
            <person name="Ettema T.J."/>
            <person name="Horn M."/>
        </authorList>
    </citation>
    <scope>NUCLEOTIDE SEQUENCE [LARGE SCALE GENOMIC DNA]</scope>
    <source>
        <strain evidence="1 2">UWC36</strain>
    </source>
</reference>
<organism evidence="1 2">
    <name type="scientific">Candidatus Jidaibacter acanthamoebae</name>
    <dbReference type="NCBI Taxonomy" id="86105"/>
    <lineage>
        <taxon>Bacteria</taxon>
        <taxon>Pseudomonadati</taxon>
        <taxon>Pseudomonadota</taxon>
        <taxon>Alphaproteobacteria</taxon>
        <taxon>Rickettsiales</taxon>
        <taxon>Candidatus Midichloriaceae</taxon>
        <taxon>Candidatus Jidaibacter</taxon>
    </lineage>
</organism>
<gene>
    <name evidence="1" type="ORF">NF27_DT01860</name>
</gene>
<dbReference type="EMBL" id="JSWE01000096">
    <property type="protein sequence ID" value="KIE05412.1"/>
    <property type="molecule type" value="Genomic_DNA"/>
</dbReference>
<dbReference type="STRING" id="86105.NF27_DT01860"/>